<dbReference type="OrthoDB" id="2663223at2759"/>
<evidence type="ECO:0000256" key="1">
    <source>
        <dbReference type="SAM" id="MobiDB-lite"/>
    </source>
</evidence>
<feature type="domain" description="Retrovirus-related Pol polyprotein from transposon TNT 1-94-like beta-barrel" evidence="2">
    <location>
        <begin position="362"/>
        <end position="446"/>
    </location>
</feature>
<sequence>MGDSTKSHILTKSSDWNHWLFLVKGRAQNTDIWSLVNPSLTTKPQGTTKPKKPIIQGTVTADKKLTYDYEMSNYRADYALYEKQQKALANLATYIQDSIATNLLPYISNTDSDNHPWTYLTTLKAKLAPTNEATDLELEQQYNQLKRGPSNQNIEKWLQSWEEVYTKAKQRDLPQVKDDRPVRDFLLSLRGIDSTYSQMELHLLRGQETKPTLHKAVEDYRQHLRIENLEKPSKSSKHSAFPATFKGKEQENNEKPPCICGLNHWYKDCFYLNEDIRPKHWNPNKAAQTRVNEKLKDPKIKARIDYALNREKERQLGSPSTTNTTATLTPNVQSKSPSIEVASFSVISHSTRRANTSLQSSWILDSGTDHHICNRSMQDRFKQTRAAELDEYLTCGETTAPITTYGTVTVNVKTPSGKGHITLQDVAMSPSFMANLISLDKALEAGIDWNPRTGTLSKNNQTLCFTERHNGHFYLERNAAPL</sequence>
<reference evidence="3" key="1">
    <citation type="submission" date="2020-04" db="EMBL/GenBank/DDBJ databases">
        <title>Genome Assembly and Annotation of Botryosphaeria dothidea sdau 11-99, a Latent Pathogen of Apple Fruit Ring Rot in China.</title>
        <authorList>
            <person name="Yu C."/>
            <person name="Diao Y."/>
            <person name="Lu Q."/>
            <person name="Zhao J."/>
            <person name="Cui S."/>
            <person name="Peng C."/>
            <person name="He B."/>
            <person name="Liu H."/>
        </authorList>
    </citation>
    <scope>NUCLEOTIDE SEQUENCE [LARGE SCALE GENOMIC DNA]</scope>
    <source>
        <strain evidence="3">Sdau11-99</strain>
    </source>
</reference>
<dbReference type="AlphaFoldDB" id="A0A8H4IT10"/>
<keyword evidence="4" id="KW-1185">Reference proteome</keyword>
<evidence type="ECO:0000259" key="2">
    <source>
        <dbReference type="Pfam" id="PF22936"/>
    </source>
</evidence>
<evidence type="ECO:0000313" key="4">
    <source>
        <dbReference type="Proteomes" id="UP000572817"/>
    </source>
</evidence>
<dbReference type="Pfam" id="PF22936">
    <property type="entry name" value="Pol_BBD"/>
    <property type="match status" value="1"/>
</dbReference>
<dbReference type="Proteomes" id="UP000572817">
    <property type="component" value="Unassembled WGS sequence"/>
</dbReference>
<proteinExistence type="predicted"/>
<feature type="region of interest" description="Disordered" evidence="1">
    <location>
        <begin position="312"/>
        <end position="334"/>
    </location>
</feature>
<evidence type="ECO:0000313" key="3">
    <source>
        <dbReference type="EMBL" id="KAF4306707.1"/>
    </source>
</evidence>
<name>A0A8H4IT10_9PEZI</name>
<organism evidence="3 4">
    <name type="scientific">Botryosphaeria dothidea</name>
    <dbReference type="NCBI Taxonomy" id="55169"/>
    <lineage>
        <taxon>Eukaryota</taxon>
        <taxon>Fungi</taxon>
        <taxon>Dikarya</taxon>
        <taxon>Ascomycota</taxon>
        <taxon>Pezizomycotina</taxon>
        <taxon>Dothideomycetes</taxon>
        <taxon>Dothideomycetes incertae sedis</taxon>
        <taxon>Botryosphaeriales</taxon>
        <taxon>Botryosphaeriaceae</taxon>
        <taxon>Botryosphaeria</taxon>
    </lineage>
</organism>
<dbReference type="EMBL" id="WWBZ02000033">
    <property type="protein sequence ID" value="KAF4306707.1"/>
    <property type="molecule type" value="Genomic_DNA"/>
</dbReference>
<accession>A0A8H4IT10</accession>
<comment type="caution">
    <text evidence="3">The sequence shown here is derived from an EMBL/GenBank/DDBJ whole genome shotgun (WGS) entry which is preliminary data.</text>
</comment>
<dbReference type="InterPro" id="IPR054722">
    <property type="entry name" value="PolX-like_BBD"/>
</dbReference>
<gene>
    <name evidence="3" type="ORF">GTA08_BOTSDO06118</name>
</gene>
<protein>
    <recommendedName>
        <fullName evidence="2">Retrovirus-related Pol polyprotein from transposon TNT 1-94-like beta-barrel domain-containing protein</fullName>
    </recommendedName>
</protein>
<feature type="region of interest" description="Disordered" evidence="1">
    <location>
        <begin position="230"/>
        <end position="253"/>
    </location>
</feature>